<keyword evidence="1" id="KW-1133">Transmembrane helix</keyword>
<dbReference type="EMBL" id="JAEMNV010000002">
    <property type="protein sequence ID" value="MBJ8338611.1"/>
    <property type="molecule type" value="Genomic_DNA"/>
</dbReference>
<evidence type="ECO:0000256" key="1">
    <source>
        <dbReference type="SAM" id="Phobius"/>
    </source>
</evidence>
<feature type="transmembrane region" description="Helical" evidence="1">
    <location>
        <begin position="274"/>
        <end position="294"/>
    </location>
</feature>
<proteinExistence type="predicted"/>
<evidence type="ECO:0000313" key="2">
    <source>
        <dbReference type="EMBL" id="MBJ8338611.1"/>
    </source>
</evidence>
<dbReference type="NCBIfam" id="TIGR03931">
    <property type="entry name" value="T7SS_Rv3446c"/>
    <property type="match status" value="1"/>
</dbReference>
<keyword evidence="3" id="KW-1185">Reference proteome</keyword>
<keyword evidence="1" id="KW-0812">Transmembrane</keyword>
<keyword evidence="1" id="KW-0472">Membrane</keyword>
<dbReference type="Proteomes" id="UP000655868">
    <property type="component" value="Unassembled WGS sequence"/>
</dbReference>
<reference evidence="2" key="1">
    <citation type="submission" date="2020-12" db="EMBL/GenBank/DDBJ databases">
        <title>Antrihabitans popcorni sp. nov. and Antrihabitans auranticaus sp. nov., isolated from a larva cave.</title>
        <authorList>
            <person name="Lee S.D."/>
            <person name="Kim I.S."/>
        </authorList>
    </citation>
    <scope>NUCLEOTIDE SEQUENCE</scope>
    <source>
        <strain evidence="2">YC3-6</strain>
    </source>
</reference>
<sequence length="461" mass="49372">MTAHVALHLTDSRVWVRYGREEWDGPVAMDDAAQVQMAPAWFVDSGYCATPDRAVPIAESLGRILRDAIGEVGCRPPAELVVATYPTNWGTARLNVLATAVRSFANEAEFVPIAVAAARAAAARAKRAQNANTVVLEIGAMTTVASCVGQVSEHGRVVACELITDIGLAACSVRRDELVEVVDTVIGSRRVDALVIVGDLVATDIDALTDALSSRTPVEFLAARDLVRHVGRPTVSERQVARPEPVRNIDWVAAAPADRAAASGSPRSARRVRMLAAAALVAVVAVGAGVAFAASREDRHLDTADPAATPTTDTDVGELTLGRIRVTIPDGWRIQSSEPQQPGQLPRLEIVPIAGPERRITVTQYVIRSDLDLEGIANVLRRKVDESPNEANYEGIEADVVFAGRHGVTFRENPDGRSQVRWHVMVDRDTQVGVGCQGLFGEWDALSSDCERVVSSVVISP</sequence>
<dbReference type="AlphaFoldDB" id="A0A934U222"/>
<dbReference type="InterPro" id="IPR023840">
    <property type="entry name" value="T7SS_Rv3446c"/>
</dbReference>
<evidence type="ECO:0000313" key="3">
    <source>
        <dbReference type="Proteomes" id="UP000655868"/>
    </source>
</evidence>
<gene>
    <name evidence="2" type="ORF">JGU71_06920</name>
</gene>
<dbReference type="RefSeq" id="WP_199703279.1">
    <property type="nucleotide sequence ID" value="NZ_JAEMNV010000002.1"/>
</dbReference>
<protein>
    <submittedName>
        <fullName evidence="2">Type VII secretion-associated protein</fullName>
    </submittedName>
</protein>
<comment type="caution">
    <text evidence="2">The sequence shown here is derived from an EMBL/GenBank/DDBJ whole genome shotgun (WGS) entry which is preliminary data.</text>
</comment>
<organism evidence="2 3">
    <name type="scientific">Antrihabitans stalagmiti</name>
    <dbReference type="NCBI Taxonomy" id="2799499"/>
    <lineage>
        <taxon>Bacteria</taxon>
        <taxon>Bacillati</taxon>
        <taxon>Actinomycetota</taxon>
        <taxon>Actinomycetes</taxon>
        <taxon>Mycobacteriales</taxon>
        <taxon>Nocardiaceae</taxon>
        <taxon>Antrihabitans</taxon>
    </lineage>
</organism>
<name>A0A934U222_9NOCA</name>
<accession>A0A934U222</accession>